<keyword evidence="5" id="KW-1185">Reference proteome</keyword>
<dbReference type="Gene3D" id="1.10.472.80">
    <property type="entry name" value="Ypt/Rab-GAP domain of gyp1p, domain 3"/>
    <property type="match status" value="2"/>
</dbReference>
<dbReference type="PANTHER" id="PTHR22957:SF333">
    <property type="entry name" value="TBC1 DOMAIN FAMILY MEMBER 25"/>
    <property type="match status" value="1"/>
</dbReference>
<organism evidence="4 5">
    <name type="scientific">Helicoverpa armigera</name>
    <name type="common">Cotton bollworm</name>
    <name type="synonym">Heliothis armigera</name>
    <dbReference type="NCBI Taxonomy" id="29058"/>
    <lineage>
        <taxon>Eukaryota</taxon>
        <taxon>Metazoa</taxon>
        <taxon>Ecdysozoa</taxon>
        <taxon>Arthropoda</taxon>
        <taxon>Hexapoda</taxon>
        <taxon>Insecta</taxon>
        <taxon>Pterygota</taxon>
        <taxon>Neoptera</taxon>
        <taxon>Endopterygota</taxon>
        <taxon>Lepidoptera</taxon>
        <taxon>Glossata</taxon>
        <taxon>Ditrysia</taxon>
        <taxon>Noctuoidea</taxon>
        <taxon>Noctuidae</taxon>
        <taxon>Heliothinae</taxon>
        <taxon>Helicoverpa</taxon>
    </lineage>
</organism>
<keyword evidence="1" id="KW-0343">GTPase activation</keyword>
<dbReference type="Pfam" id="PF00566">
    <property type="entry name" value="RabGAP-TBC"/>
    <property type="match status" value="1"/>
</dbReference>
<protein>
    <recommendedName>
        <fullName evidence="3">Rab-GAP TBC domain-containing protein</fullName>
    </recommendedName>
</protein>
<feature type="compositionally biased region" description="Basic and acidic residues" evidence="2">
    <location>
        <begin position="536"/>
        <end position="555"/>
    </location>
</feature>
<gene>
    <name evidence="4" type="primary">HaOG203571</name>
    <name evidence="4" type="ORF">B5X24_HaOG203571</name>
</gene>
<name>A0A2W1BUD7_HELAM</name>
<evidence type="ECO:0000259" key="3">
    <source>
        <dbReference type="PROSITE" id="PS50086"/>
    </source>
</evidence>
<dbReference type="GO" id="GO:0005096">
    <property type="term" value="F:GTPase activator activity"/>
    <property type="evidence" value="ECO:0007669"/>
    <property type="project" value="UniProtKB-KW"/>
</dbReference>
<dbReference type="Gene3D" id="1.10.8.270">
    <property type="entry name" value="putative rabgap domain of human tbc1 domain family member 14 like domains"/>
    <property type="match status" value="1"/>
</dbReference>
<evidence type="ECO:0000313" key="4">
    <source>
        <dbReference type="EMBL" id="PZC77254.1"/>
    </source>
</evidence>
<dbReference type="PROSITE" id="PS50086">
    <property type="entry name" value="TBC_RABGAP"/>
    <property type="match status" value="1"/>
</dbReference>
<evidence type="ECO:0000313" key="5">
    <source>
        <dbReference type="Proteomes" id="UP000249218"/>
    </source>
</evidence>
<dbReference type="OrthoDB" id="10264062at2759"/>
<evidence type="ECO:0000256" key="1">
    <source>
        <dbReference type="ARBA" id="ARBA00022468"/>
    </source>
</evidence>
<feature type="domain" description="Rab-GAP TBC" evidence="3">
    <location>
        <begin position="216"/>
        <end position="426"/>
    </location>
</feature>
<feature type="region of interest" description="Disordered" evidence="2">
    <location>
        <begin position="870"/>
        <end position="929"/>
    </location>
</feature>
<dbReference type="InterPro" id="IPR035969">
    <property type="entry name" value="Rab-GAP_TBC_sf"/>
</dbReference>
<feature type="compositionally biased region" description="Polar residues" evidence="2">
    <location>
        <begin position="909"/>
        <end position="929"/>
    </location>
</feature>
<dbReference type="Proteomes" id="UP000249218">
    <property type="component" value="Unassembled WGS sequence"/>
</dbReference>
<evidence type="ECO:0000256" key="2">
    <source>
        <dbReference type="SAM" id="MobiDB-lite"/>
    </source>
</evidence>
<dbReference type="EMBL" id="KZ149933">
    <property type="protein sequence ID" value="PZC77254.1"/>
    <property type="molecule type" value="Genomic_DNA"/>
</dbReference>
<reference evidence="4 5" key="1">
    <citation type="journal article" date="2017" name="BMC Biol.">
        <title>Genomic innovations, transcriptional plasticity and gene loss underlying the evolution and divergence of two highly polyphagous and invasive Helicoverpa pest species.</title>
        <authorList>
            <person name="Pearce S.L."/>
            <person name="Clarke D.F."/>
            <person name="East P.D."/>
            <person name="Elfekih S."/>
            <person name="Gordon K.H."/>
            <person name="Jermiin L.S."/>
            <person name="McGaughran A."/>
            <person name="Oakeshott J.G."/>
            <person name="Papanikolaou A."/>
            <person name="Perera O.P."/>
            <person name="Rane R.V."/>
            <person name="Richards S."/>
            <person name="Tay W.T."/>
            <person name="Walsh T.K."/>
            <person name="Anderson A."/>
            <person name="Anderson C.J."/>
            <person name="Asgari S."/>
            <person name="Board P.G."/>
            <person name="Bretschneider A."/>
            <person name="Campbell P.M."/>
            <person name="Chertemps T."/>
            <person name="Christeller J.T."/>
            <person name="Coppin C.W."/>
            <person name="Downes S.J."/>
            <person name="Duan G."/>
            <person name="Farnsworth C.A."/>
            <person name="Good R.T."/>
            <person name="Han L.B."/>
            <person name="Han Y.C."/>
            <person name="Hatje K."/>
            <person name="Horne I."/>
            <person name="Huang Y.P."/>
            <person name="Hughes D.S."/>
            <person name="Jacquin-Joly E."/>
            <person name="James W."/>
            <person name="Jhangiani S."/>
            <person name="Kollmar M."/>
            <person name="Kuwar S.S."/>
            <person name="Li S."/>
            <person name="Liu N.Y."/>
            <person name="Maibeche M.T."/>
            <person name="Miller J.R."/>
            <person name="Montagne N."/>
            <person name="Perry T."/>
            <person name="Qu J."/>
            <person name="Song S.V."/>
            <person name="Sutton G.G."/>
            <person name="Vogel H."/>
            <person name="Walenz B.P."/>
            <person name="Xu W."/>
            <person name="Zhang H.J."/>
            <person name="Zou Z."/>
            <person name="Batterham P."/>
            <person name="Edwards O.R."/>
            <person name="Feyereisen R."/>
            <person name="Gibbs R.A."/>
            <person name="Heckel D.G."/>
            <person name="McGrath A."/>
            <person name="Robin C."/>
            <person name="Scherer S.E."/>
            <person name="Worley K.C."/>
            <person name="Wu Y.D."/>
        </authorList>
    </citation>
    <scope>NUCLEOTIDE SEQUENCE [LARGE SCALE GENOMIC DNA]</scope>
    <source>
        <strain evidence="4">Harm_GR_Male_#8</strain>
        <tissue evidence="4">Whole organism</tissue>
    </source>
</reference>
<feature type="region of interest" description="Disordered" evidence="2">
    <location>
        <begin position="828"/>
        <end position="853"/>
    </location>
</feature>
<sequence length="1079" mass="122366">MSEEPIVWNKIMKVIIKKCEGKLQPELRKFSVDPQITSLEVLQSILVKAFDIKSDFTLCYRTADDYGQEVYLPLLSDWDLDAAFLKAHNIALTQRSEPCVQLKVDMRPFAEASEDWEPPSVSPSAPMVNQNYKEQPTVAPAQHQTEKQEIQTGFQGMIMNQVEKTFNMVTRALNLYDDPNNAPRPPLSDIEFRAFLDAVGQITNTSKLREVIYCGGIDPSLRKVVWKHILNVYPDGMTGKERMDYIKRKANEYYALRTRWKDCIQKGMVNADLAYVTGMVRKDVLRTDRHHNFYAGSDDNQNIASLFNILTTYALNHPTVSYCQGMSDLASPLLVTMGDEAHAYICLCALMTRLYPNFLLDGEAMTVKFTHLTESLQVYDPDFYNYLKSQQADDLLFCYRWLLLEMKREFAFDDALRMLEVLWASLPQKTPTAELCLKEKEFDPAMEIDDDPPPLSPLIKAPRENAYTKVCAIRRQSSSFSLANVKAPKLATCKQMNHSLDENVTRKVVPNASLRHAKEFQSLDDATLQMQKSKLDRYDTEKNKENNLSPKDGKVHNRRSMKSVPEHEKCPATQDAHNTAWSSTGNLMNGTGHGDVKETPLGNQIRLLRDKISVHNNKFFSSLDKLDSDSVSIDSTSKPKVKMIKNLNEFLNFATGSKVGAVTQEKLQRTHSVIERSSKECPRITLTKTSVDDVSVHNSKTDKTSKLNKNIYSDATEGSSPDDSQEYYPMTTSMTRELRLELEHLDRQVFGPSYINRCSMMYDSPSDSTSTDDKPTHDCTEIKQDVKVATLEARPQLLETVKKSPLLETVRSNARSAEDIYLWENPLHRNTPTTRTTASCPQTPDEQADLDFDGDTGEIIEEHSGKKSITPIRLLRKNQSLEPQDLYRDTKTSNTHSSGSESSDKDVGESTNLESIKNNQPHSTNASRSQKFFSSMSQELENAKKNCESLLNAKQTNLHSVASTINNFQKKYEVFKPPIQKTASVSSVTSEGSVKTSISSLPPPAVFGGGNPFLMFLCLTVLLQHRDYIMRNRMDYNELAMHFDKMVRKHNVNRVLNQARQMYAIYLKQQAHKTGDITT</sequence>
<accession>A0A2W1BUD7</accession>
<dbReference type="FunFam" id="1.10.8.270:FF:000041">
    <property type="entry name" value="TBC1 domain family member 25"/>
    <property type="match status" value="1"/>
</dbReference>
<dbReference type="PANTHER" id="PTHR22957">
    <property type="entry name" value="TBC1 DOMAIN FAMILY MEMBER GTPASE-ACTIVATING PROTEIN"/>
    <property type="match status" value="1"/>
</dbReference>
<dbReference type="InterPro" id="IPR000195">
    <property type="entry name" value="Rab-GAP-TBC_dom"/>
</dbReference>
<dbReference type="AlphaFoldDB" id="A0A2W1BUD7"/>
<feature type="compositionally biased region" description="Polar residues" evidence="2">
    <location>
        <begin position="828"/>
        <end position="845"/>
    </location>
</feature>
<dbReference type="SUPFAM" id="SSF47923">
    <property type="entry name" value="Ypt/Rab-GAP domain of gyp1p"/>
    <property type="match status" value="2"/>
</dbReference>
<dbReference type="SMART" id="SM00164">
    <property type="entry name" value="TBC"/>
    <property type="match status" value="1"/>
</dbReference>
<proteinExistence type="predicted"/>
<feature type="region of interest" description="Disordered" evidence="2">
    <location>
        <begin position="536"/>
        <end position="557"/>
    </location>
</feature>
<dbReference type="GO" id="GO:0005776">
    <property type="term" value="C:autophagosome"/>
    <property type="evidence" value="ECO:0007669"/>
    <property type="project" value="TreeGrafter"/>
</dbReference>
<dbReference type="GO" id="GO:1901096">
    <property type="term" value="P:regulation of autophagosome maturation"/>
    <property type="evidence" value="ECO:0007669"/>
    <property type="project" value="TreeGrafter"/>
</dbReference>